<evidence type="ECO:0000313" key="2">
    <source>
        <dbReference type="EMBL" id="KAG6423834.1"/>
    </source>
</evidence>
<sequence length="76" mass="9089">MVIWIFIIFTLPAVEKGEVIALLDIAICLYEAMHIWRGQLRRESDFAMNFDYTISQYEPCIDKVTLYRDFALWMHI</sequence>
<comment type="caution">
    <text evidence="2">The sequence shown here is derived from an EMBL/GenBank/DDBJ whole genome shotgun (WGS) entry which is preliminary data.</text>
</comment>
<dbReference type="Proteomes" id="UP000298416">
    <property type="component" value="Unassembled WGS sequence"/>
</dbReference>
<dbReference type="EMBL" id="PNBA02000005">
    <property type="protein sequence ID" value="KAG6423834.1"/>
    <property type="molecule type" value="Genomic_DNA"/>
</dbReference>
<feature type="chain" id="PRO_5036488325" evidence="1">
    <location>
        <begin position="18"/>
        <end position="76"/>
    </location>
</feature>
<feature type="signal peptide" evidence="1">
    <location>
        <begin position="1"/>
        <end position="17"/>
    </location>
</feature>
<proteinExistence type="predicted"/>
<organism evidence="2">
    <name type="scientific">Salvia splendens</name>
    <name type="common">Scarlet sage</name>
    <dbReference type="NCBI Taxonomy" id="180675"/>
    <lineage>
        <taxon>Eukaryota</taxon>
        <taxon>Viridiplantae</taxon>
        <taxon>Streptophyta</taxon>
        <taxon>Embryophyta</taxon>
        <taxon>Tracheophyta</taxon>
        <taxon>Spermatophyta</taxon>
        <taxon>Magnoliopsida</taxon>
        <taxon>eudicotyledons</taxon>
        <taxon>Gunneridae</taxon>
        <taxon>Pentapetalae</taxon>
        <taxon>asterids</taxon>
        <taxon>lamiids</taxon>
        <taxon>Lamiales</taxon>
        <taxon>Lamiaceae</taxon>
        <taxon>Nepetoideae</taxon>
        <taxon>Mentheae</taxon>
        <taxon>Salviinae</taxon>
        <taxon>Salvia</taxon>
        <taxon>Salvia subgen. Calosphace</taxon>
        <taxon>core Calosphace</taxon>
    </lineage>
</organism>
<gene>
    <name evidence="2" type="ORF">SASPL_114237</name>
</gene>
<keyword evidence="1" id="KW-0732">Signal</keyword>
<evidence type="ECO:0000256" key="1">
    <source>
        <dbReference type="SAM" id="SignalP"/>
    </source>
</evidence>
<dbReference type="AlphaFoldDB" id="A0A8X8Y3E1"/>
<reference evidence="2" key="2">
    <citation type="submission" date="2020-08" db="EMBL/GenBank/DDBJ databases">
        <title>Plant Genome Project.</title>
        <authorList>
            <person name="Zhang R.-G."/>
        </authorList>
    </citation>
    <scope>NUCLEOTIDE SEQUENCE</scope>
    <source>
        <strain evidence="2">Huo1</strain>
        <tissue evidence="2">Leaf</tissue>
    </source>
</reference>
<protein>
    <submittedName>
        <fullName evidence="2">Uncharacterized protein</fullName>
    </submittedName>
</protein>
<accession>A0A8X8Y3E1</accession>
<reference evidence="2" key="1">
    <citation type="submission" date="2018-01" db="EMBL/GenBank/DDBJ databases">
        <authorList>
            <person name="Mao J.F."/>
        </authorList>
    </citation>
    <scope>NUCLEOTIDE SEQUENCE</scope>
    <source>
        <strain evidence="2">Huo1</strain>
        <tissue evidence="2">Leaf</tissue>
    </source>
</reference>
<keyword evidence="3" id="KW-1185">Reference proteome</keyword>
<name>A0A8X8Y3E1_SALSN</name>
<evidence type="ECO:0000313" key="3">
    <source>
        <dbReference type="Proteomes" id="UP000298416"/>
    </source>
</evidence>